<feature type="domain" description="PBP" evidence="1">
    <location>
        <begin position="100"/>
        <end position="279"/>
    </location>
</feature>
<dbReference type="EMBL" id="QPJY01000009">
    <property type="protein sequence ID" value="RCX26571.1"/>
    <property type="molecule type" value="Genomic_DNA"/>
</dbReference>
<comment type="caution">
    <text evidence="3">The sequence shown here is derived from an EMBL/GenBank/DDBJ whole genome shotgun (WGS) entry which is preliminary data.</text>
</comment>
<dbReference type="OrthoDB" id="9805928at2"/>
<dbReference type="PANTHER" id="PTHR38431:SF1">
    <property type="entry name" value="BLL2305 PROTEIN"/>
    <property type="match status" value="1"/>
</dbReference>
<evidence type="ECO:0000259" key="1">
    <source>
        <dbReference type="Pfam" id="PF12727"/>
    </source>
</evidence>
<dbReference type="Proteomes" id="UP000252707">
    <property type="component" value="Unassembled WGS sequence"/>
</dbReference>
<dbReference type="Pfam" id="PF12727">
    <property type="entry name" value="PBP_like"/>
    <property type="match status" value="1"/>
</dbReference>
<dbReference type="GO" id="GO:0003677">
    <property type="term" value="F:DNA binding"/>
    <property type="evidence" value="ECO:0007669"/>
    <property type="project" value="InterPro"/>
</dbReference>
<proteinExistence type="predicted"/>
<keyword evidence="4" id="KW-1185">Reference proteome</keyword>
<protein>
    <submittedName>
        <fullName evidence="3">Excisionase family DNA binding protein</fullName>
    </submittedName>
</protein>
<dbReference type="PANTHER" id="PTHR38431">
    <property type="entry name" value="BLL2305 PROTEIN"/>
    <property type="match status" value="1"/>
</dbReference>
<reference evidence="3 4" key="1">
    <citation type="submission" date="2018-07" db="EMBL/GenBank/DDBJ databases">
        <title>Genomic Encyclopedia of Type Strains, Phase IV (KMG-IV): sequencing the most valuable type-strain genomes for metagenomic binning, comparative biology and taxonomic classification.</title>
        <authorList>
            <person name="Goeker M."/>
        </authorList>
    </citation>
    <scope>NUCLEOTIDE SEQUENCE [LARGE SCALE GENOMIC DNA]</scope>
    <source>
        <strain evidence="3 4">DSM 26407</strain>
    </source>
</reference>
<dbReference type="RefSeq" id="WP_114280650.1">
    <property type="nucleotide sequence ID" value="NZ_QPJY01000009.1"/>
</dbReference>
<evidence type="ECO:0000259" key="2">
    <source>
        <dbReference type="Pfam" id="PF12728"/>
    </source>
</evidence>
<dbReference type="NCBIfam" id="TIGR01764">
    <property type="entry name" value="excise"/>
    <property type="match status" value="1"/>
</dbReference>
<evidence type="ECO:0000313" key="4">
    <source>
        <dbReference type="Proteomes" id="UP000252707"/>
    </source>
</evidence>
<feature type="domain" description="Helix-turn-helix" evidence="2">
    <location>
        <begin position="16"/>
        <end position="62"/>
    </location>
</feature>
<gene>
    <name evidence="3" type="ORF">DFQ59_109100</name>
</gene>
<organism evidence="3 4">
    <name type="scientific">Thioalbus denitrificans</name>
    <dbReference type="NCBI Taxonomy" id="547122"/>
    <lineage>
        <taxon>Bacteria</taxon>
        <taxon>Pseudomonadati</taxon>
        <taxon>Pseudomonadota</taxon>
        <taxon>Gammaproteobacteria</taxon>
        <taxon>Chromatiales</taxon>
        <taxon>Ectothiorhodospiraceae</taxon>
        <taxon>Thioalbus</taxon>
    </lineage>
</organism>
<dbReference type="InterPro" id="IPR041657">
    <property type="entry name" value="HTH_17"/>
</dbReference>
<evidence type="ECO:0000313" key="3">
    <source>
        <dbReference type="EMBL" id="RCX26571.1"/>
    </source>
</evidence>
<dbReference type="InterPro" id="IPR024370">
    <property type="entry name" value="PBP_domain"/>
</dbReference>
<dbReference type="AlphaFoldDB" id="A0A369BZ18"/>
<accession>A0A369BZ18</accession>
<dbReference type="Pfam" id="PF12728">
    <property type="entry name" value="HTH_17"/>
    <property type="match status" value="1"/>
</dbReference>
<dbReference type="InterPro" id="IPR010093">
    <property type="entry name" value="SinI_DNA-bd"/>
</dbReference>
<name>A0A369BZ18_9GAMM</name>
<sequence length="306" mass="33870">MNDKAQGTGDQAPPRFMTVRQVADYLSLNEKKVYALVAEGKLPGTKITGKWMFPRELVDQWMVETSHGGVLTDRLVLAGSDDPLLYRAVMHLAAEIGGNALISYTSTGTRLGLSLLARHRADACGIHWGPVEESRNRHPGLIKHYPQHHDWVMVRVFLREQGLMVAPGAAADHDPQALFHGGLRWAMRQEGAGSRRFLQEALARDGLEESLLRPALTAHSEREAAAALAMGLADAAPGVRAAATEFGLGFVHLGWEAFDLVLNRKIYFRHLFQRLMEHLAEPECEAIARDLGGYDFAEHGRLVWAE</sequence>